<dbReference type="SUPFAM" id="SSF53383">
    <property type="entry name" value="PLP-dependent transferases"/>
    <property type="match status" value="1"/>
</dbReference>
<protein>
    <recommendedName>
        <fullName evidence="5">acetylornithine transaminase</fullName>
        <ecNumber evidence="5">2.6.1.11</ecNumber>
    </recommendedName>
</protein>
<dbReference type="FunCoup" id="D3BGV8">
    <property type="interactions" value="98"/>
</dbReference>
<keyword evidence="6" id="KW-0032">Aminotransferase</keyword>
<evidence type="ECO:0000256" key="3">
    <source>
        <dbReference type="ARBA" id="ARBA00005024"/>
    </source>
</evidence>
<dbReference type="STRING" id="670386.D3BGV8"/>
<dbReference type="RefSeq" id="XP_020431463.1">
    <property type="nucleotide sequence ID" value="XM_020578594.1"/>
</dbReference>
<sequence length="428" mass="46172">MISRRTFVTKKDDILSFDAGNDTDKLIELHNRVIMNTYARVPGIVLSHGKNAAVFDLKGTEYLDMGAGIAVNALGHNDAGLVKTIAEQSAKLIHTSNLYYNAPAIRLAQQLIGNSALDKVFFANTGTEANEGALKFARKHGLQSSPDKYEIVAFTHGFSGRSMGALSVTHKSKYREIYGPLVPGIKFATYNDIESMRAAIGPNTCGVIVEPVQGEGGLEAATPEFMQALAEQCKKNNALLIVDEVQCGLGRTGELWAHERLGVKPDIMTLAKPLAGGMAIGAILVRDHVAGCINPGDHGTTFGGSPLVTQAGLYVFQKIVQPAFLEEVRAKGRHLKARLQAIADSDAGRSIKEIRTVGGLFVGIEFDHAVKDLVNFAVAAPNHVFFISAGDNTLRLCPPLTISTKDLDRACDVIEAYLKKYNQQSKKQ</sequence>
<dbReference type="GO" id="GO:0005759">
    <property type="term" value="C:mitochondrial matrix"/>
    <property type="evidence" value="ECO:0007669"/>
    <property type="project" value="TreeGrafter"/>
</dbReference>
<evidence type="ECO:0000256" key="10">
    <source>
        <dbReference type="RuleBase" id="RU003560"/>
    </source>
</evidence>
<keyword evidence="7" id="KW-0028">Amino-acid biosynthesis</keyword>
<comment type="cofactor">
    <cofactor evidence="1">
        <name>pyridoxal 5'-phosphate</name>
        <dbReference type="ChEBI" id="CHEBI:597326"/>
    </cofactor>
</comment>
<accession>D3BGV8</accession>
<keyword evidence="9 10" id="KW-0663">Pyridoxal phosphate</keyword>
<organism evidence="11 12">
    <name type="scientific">Heterostelium pallidum (strain ATCC 26659 / Pp 5 / PN500)</name>
    <name type="common">Cellular slime mold</name>
    <name type="synonym">Polysphondylium pallidum</name>
    <dbReference type="NCBI Taxonomy" id="670386"/>
    <lineage>
        <taxon>Eukaryota</taxon>
        <taxon>Amoebozoa</taxon>
        <taxon>Evosea</taxon>
        <taxon>Eumycetozoa</taxon>
        <taxon>Dictyostelia</taxon>
        <taxon>Acytosteliales</taxon>
        <taxon>Acytosteliaceae</taxon>
        <taxon>Heterostelium</taxon>
    </lineage>
</organism>
<dbReference type="CDD" id="cd00610">
    <property type="entry name" value="OAT_like"/>
    <property type="match status" value="1"/>
</dbReference>
<evidence type="ECO:0000256" key="2">
    <source>
        <dbReference type="ARBA" id="ARBA00004173"/>
    </source>
</evidence>
<evidence type="ECO:0000256" key="9">
    <source>
        <dbReference type="ARBA" id="ARBA00022898"/>
    </source>
</evidence>
<dbReference type="InterPro" id="IPR049704">
    <property type="entry name" value="Aminotrans_3_PPA_site"/>
</dbReference>
<dbReference type="GO" id="GO:0006526">
    <property type="term" value="P:L-arginine biosynthetic process"/>
    <property type="evidence" value="ECO:0007669"/>
    <property type="project" value="UniProtKB-UniPathway"/>
</dbReference>
<dbReference type="AlphaFoldDB" id="D3BGV8"/>
<proteinExistence type="inferred from homology"/>
<keyword evidence="8" id="KW-0808">Transferase</keyword>
<dbReference type="InterPro" id="IPR050103">
    <property type="entry name" value="Class-III_PLP-dep_AT"/>
</dbReference>
<dbReference type="InterPro" id="IPR005814">
    <property type="entry name" value="Aminotrans_3"/>
</dbReference>
<dbReference type="PIRSF" id="PIRSF000521">
    <property type="entry name" value="Transaminase_4ab_Lys_Orn"/>
    <property type="match status" value="1"/>
</dbReference>
<dbReference type="InterPro" id="IPR015422">
    <property type="entry name" value="PyrdxlP-dep_Trfase_small"/>
</dbReference>
<dbReference type="Gene3D" id="3.90.1150.10">
    <property type="entry name" value="Aspartate Aminotransferase, domain 1"/>
    <property type="match status" value="1"/>
</dbReference>
<dbReference type="InterPro" id="IPR004636">
    <property type="entry name" value="AcOrn/SuccOrn_fam"/>
</dbReference>
<evidence type="ECO:0000313" key="11">
    <source>
        <dbReference type="EMBL" id="EFA79342.1"/>
    </source>
</evidence>
<dbReference type="EMBL" id="ADBJ01000035">
    <property type="protein sequence ID" value="EFA79342.1"/>
    <property type="molecule type" value="Genomic_DNA"/>
</dbReference>
<dbReference type="Proteomes" id="UP000001396">
    <property type="component" value="Unassembled WGS sequence"/>
</dbReference>
<name>D3BGV8_HETP5</name>
<dbReference type="GO" id="GO:0003992">
    <property type="term" value="F:N2-acetyl-L-ornithine:2-oxoglutarate 5-aminotransferase activity"/>
    <property type="evidence" value="ECO:0007669"/>
    <property type="project" value="UniProtKB-EC"/>
</dbReference>
<dbReference type="Gene3D" id="3.40.640.10">
    <property type="entry name" value="Type I PLP-dependent aspartate aminotransferase-like (Major domain)"/>
    <property type="match status" value="1"/>
</dbReference>
<dbReference type="PANTHER" id="PTHR11986:SF79">
    <property type="entry name" value="ACETYLORNITHINE AMINOTRANSFERASE, MITOCHONDRIAL"/>
    <property type="match status" value="1"/>
</dbReference>
<reference evidence="11 12" key="1">
    <citation type="journal article" date="2011" name="Genome Res.">
        <title>Phylogeny-wide analysis of social amoeba genomes highlights ancient origins for complex intercellular communication.</title>
        <authorList>
            <person name="Heidel A.J."/>
            <person name="Lawal H.M."/>
            <person name="Felder M."/>
            <person name="Schilde C."/>
            <person name="Helps N.R."/>
            <person name="Tunggal B."/>
            <person name="Rivero F."/>
            <person name="John U."/>
            <person name="Schleicher M."/>
            <person name="Eichinger L."/>
            <person name="Platzer M."/>
            <person name="Noegel A.A."/>
            <person name="Schaap P."/>
            <person name="Gloeckner G."/>
        </authorList>
    </citation>
    <scope>NUCLEOTIDE SEQUENCE [LARGE SCALE GENOMIC DNA]</scope>
    <source>
        <strain evidence="12">ATCC 26659 / Pp 5 / PN500</strain>
    </source>
</reference>
<comment type="pathway">
    <text evidence="3">Amino-acid biosynthesis; L-arginine biosynthesis; N(2)-acetyl-L-ornithine from L-glutamate: step 4/4.</text>
</comment>
<comment type="subcellular location">
    <subcellularLocation>
        <location evidence="2">Mitochondrion</location>
    </subcellularLocation>
</comment>
<gene>
    <name evidence="11" type="primary">argD</name>
    <name evidence="11" type="ORF">PPL_07760</name>
</gene>
<dbReference type="UniPathway" id="UPA00068">
    <property type="reaction ID" value="UER00109"/>
</dbReference>
<dbReference type="Pfam" id="PF00202">
    <property type="entry name" value="Aminotran_3"/>
    <property type="match status" value="1"/>
</dbReference>
<evidence type="ECO:0000256" key="7">
    <source>
        <dbReference type="ARBA" id="ARBA00022605"/>
    </source>
</evidence>
<dbReference type="OMA" id="MVPGFKY"/>
<evidence type="ECO:0000313" key="12">
    <source>
        <dbReference type="Proteomes" id="UP000001396"/>
    </source>
</evidence>
<dbReference type="GO" id="GO:0030170">
    <property type="term" value="F:pyridoxal phosphate binding"/>
    <property type="evidence" value="ECO:0007669"/>
    <property type="project" value="InterPro"/>
</dbReference>
<evidence type="ECO:0000256" key="4">
    <source>
        <dbReference type="ARBA" id="ARBA00008954"/>
    </source>
</evidence>
<dbReference type="HAMAP" id="MF_01107">
    <property type="entry name" value="ArgD_aminotrans_3"/>
    <property type="match status" value="1"/>
</dbReference>
<dbReference type="PROSITE" id="PS00600">
    <property type="entry name" value="AA_TRANSFER_CLASS_3"/>
    <property type="match status" value="1"/>
</dbReference>
<dbReference type="GO" id="GO:0042802">
    <property type="term" value="F:identical protein binding"/>
    <property type="evidence" value="ECO:0007669"/>
    <property type="project" value="TreeGrafter"/>
</dbReference>
<evidence type="ECO:0000256" key="8">
    <source>
        <dbReference type="ARBA" id="ARBA00022679"/>
    </source>
</evidence>
<dbReference type="FunFam" id="3.40.640.10:FF:000004">
    <property type="entry name" value="Acetylornithine aminotransferase"/>
    <property type="match status" value="1"/>
</dbReference>
<dbReference type="PANTHER" id="PTHR11986">
    <property type="entry name" value="AMINOTRANSFERASE CLASS III"/>
    <property type="match status" value="1"/>
</dbReference>
<comment type="caution">
    <text evidence="11">The sequence shown here is derived from an EMBL/GenBank/DDBJ whole genome shotgun (WGS) entry which is preliminary data.</text>
</comment>
<comment type="similarity">
    <text evidence="4 10">Belongs to the class-III pyridoxal-phosphate-dependent aminotransferase family.</text>
</comment>
<dbReference type="GeneID" id="31363241"/>
<evidence type="ECO:0000256" key="1">
    <source>
        <dbReference type="ARBA" id="ARBA00001933"/>
    </source>
</evidence>
<dbReference type="NCBIfam" id="NF002325">
    <property type="entry name" value="PRK01278.1"/>
    <property type="match status" value="1"/>
</dbReference>
<dbReference type="NCBIfam" id="TIGR00707">
    <property type="entry name" value="argD"/>
    <property type="match status" value="1"/>
</dbReference>
<dbReference type="EC" id="2.6.1.11" evidence="5"/>
<dbReference type="InterPro" id="IPR015421">
    <property type="entry name" value="PyrdxlP-dep_Trfase_major"/>
</dbReference>
<evidence type="ECO:0000256" key="5">
    <source>
        <dbReference type="ARBA" id="ARBA00012919"/>
    </source>
</evidence>
<dbReference type="InParanoid" id="D3BGV8"/>
<dbReference type="InterPro" id="IPR015424">
    <property type="entry name" value="PyrdxlP-dep_Trfase"/>
</dbReference>
<keyword evidence="12" id="KW-1185">Reference proteome</keyword>
<evidence type="ECO:0000256" key="6">
    <source>
        <dbReference type="ARBA" id="ARBA00022576"/>
    </source>
</evidence>